<dbReference type="RefSeq" id="WP_011725435.1">
    <property type="nucleotide sequence ID" value="NC_008595.1"/>
</dbReference>
<reference evidence="6 7" key="1">
    <citation type="submission" date="2006-10" db="EMBL/GenBank/DDBJ databases">
        <authorList>
            <person name="Fleischmann R.D."/>
            <person name="Dodson R.J."/>
            <person name="Haft D.H."/>
            <person name="Merkel J.S."/>
            <person name="Nelson W.C."/>
            <person name="Fraser C.M."/>
        </authorList>
    </citation>
    <scope>NUCLEOTIDE SEQUENCE [LARGE SCALE GENOMIC DNA]</scope>
    <source>
        <strain evidence="6 7">104</strain>
    </source>
</reference>
<accession>A0A0H3A428</accession>
<dbReference type="EMBL" id="CP000479">
    <property type="protein sequence ID" value="ABK69109.1"/>
    <property type="molecule type" value="Genomic_DNA"/>
</dbReference>
<dbReference type="Proteomes" id="UP000001574">
    <property type="component" value="Chromosome"/>
</dbReference>
<dbReference type="KEGG" id="mav:MAV_3379"/>
<protein>
    <submittedName>
        <fullName evidence="6">MmcJ protein</fullName>
    </submittedName>
</protein>
<proteinExistence type="predicted"/>
<evidence type="ECO:0000256" key="4">
    <source>
        <dbReference type="ARBA" id="ARBA00023033"/>
    </source>
</evidence>
<dbReference type="SUPFAM" id="SSF51679">
    <property type="entry name" value="Bacterial luciferase-like"/>
    <property type="match status" value="1"/>
</dbReference>
<dbReference type="HOGENOM" id="CLU_027853_7_2_11"/>
<dbReference type="InterPro" id="IPR050172">
    <property type="entry name" value="SsuD_RutA_monooxygenase"/>
</dbReference>
<organism evidence="6 7">
    <name type="scientific">Mycobacterium avium (strain 104)</name>
    <dbReference type="NCBI Taxonomy" id="243243"/>
    <lineage>
        <taxon>Bacteria</taxon>
        <taxon>Bacillati</taxon>
        <taxon>Actinomycetota</taxon>
        <taxon>Actinomycetes</taxon>
        <taxon>Mycobacteriales</taxon>
        <taxon>Mycobacteriaceae</taxon>
        <taxon>Mycobacterium</taxon>
        <taxon>Mycobacterium avium complex (MAC)</taxon>
    </lineage>
</organism>
<dbReference type="Gene3D" id="3.20.20.30">
    <property type="entry name" value="Luciferase-like domain"/>
    <property type="match status" value="1"/>
</dbReference>
<dbReference type="PANTHER" id="PTHR42847:SF4">
    <property type="entry name" value="ALKANESULFONATE MONOOXYGENASE-RELATED"/>
    <property type="match status" value="1"/>
</dbReference>
<dbReference type="InterPro" id="IPR036661">
    <property type="entry name" value="Luciferase-like_sf"/>
</dbReference>
<evidence type="ECO:0000259" key="5">
    <source>
        <dbReference type="Pfam" id="PF00296"/>
    </source>
</evidence>
<dbReference type="InterPro" id="IPR011251">
    <property type="entry name" value="Luciferase-like_dom"/>
</dbReference>
<dbReference type="GO" id="GO:0046306">
    <property type="term" value="P:alkanesulfonate catabolic process"/>
    <property type="evidence" value="ECO:0007669"/>
    <property type="project" value="TreeGrafter"/>
</dbReference>
<dbReference type="GO" id="GO:0008726">
    <property type="term" value="F:alkanesulfonate monooxygenase activity"/>
    <property type="evidence" value="ECO:0007669"/>
    <property type="project" value="TreeGrafter"/>
</dbReference>
<keyword evidence="4" id="KW-0503">Monooxygenase</keyword>
<name>A0A0H3A428_MYCA1</name>
<feature type="domain" description="Luciferase-like" evidence="5">
    <location>
        <begin position="3"/>
        <end position="241"/>
    </location>
</feature>
<evidence type="ECO:0000313" key="6">
    <source>
        <dbReference type="EMBL" id="ABK69109.1"/>
    </source>
</evidence>
<keyword evidence="3" id="KW-0560">Oxidoreductase</keyword>
<dbReference type="Pfam" id="PF00296">
    <property type="entry name" value="Bac_luciferase"/>
    <property type="match status" value="1"/>
</dbReference>
<keyword evidence="2" id="KW-0288">FMN</keyword>
<gene>
    <name evidence="6" type="ordered locus">MAV_3379</name>
</gene>
<evidence type="ECO:0000313" key="7">
    <source>
        <dbReference type="Proteomes" id="UP000001574"/>
    </source>
</evidence>
<sequence>MKLGIGLPNHIADVPGPAVAQWSRRGEELGFESVATIDRLFSSGVDSLIALATAAGATNELTLVTNVLLAPMYPVIPLAKQLVSLARVSGGRLTVGLGVGNRSDEYAGTGADFHRRGRALDAQVERLRSLWAGEPLADGTALCGAPVRIPLLFGGRSAATVRRVVTTGDGWAAGAVRLYDEQADVAARIRSGWQDAGRPARPYLQASVNFALGPAETVAAGRDHLARYYAFAPGYAQVNVADMVCSAADARDTVRRYRDLGFDRLLFHPTSASVEQLDYLADAILGCL</sequence>
<keyword evidence="1" id="KW-0285">Flavoprotein</keyword>
<dbReference type="PANTHER" id="PTHR42847">
    <property type="entry name" value="ALKANESULFONATE MONOOXYGENASE"/>
    <property type="match status" value="1"/>
</dbReference>
<dbReference type="AlphaFoldDB" id="A0A0H3A428"/>
<evidence type="ECO:0000256" key="3">
    <source>
        <dbReference type="ARBA" id="ARBA00023002"/>
    </source>
</evidence>
<evidence type="ECO:0000256" key="1">
    <source>
        <dbReference type="ARBA" id="ARBA00022630"/>
    </source>
</evidence>
<evidence type="ECO:0000256" key="2">
    <source>
        <dbReference type="ARBA" id="ARBA00022643"/>
    </source>
</evidence>